<gene>
    <name evidence="1" type="ORF">ALP29_201700</name>
</gene>
<dbReference type="EMBL" id="RBUA01000515">
    <property type="protein sequence ID" value="RMU59625.1"/>
    <property type="molecule type" value="Genomic_DNA"/>
</dbReference>
<comment type="caution">
    <text evidence="1">The sequence shown here is derived from an EMBL/GenBank/DDBJ whole genome shotgun (WGS) entry which is preliminary data.</text>
</comment>
<accession>A0A3M5VQ29</accession>
<dbReference type="AlphaFoldDB" id="A0A3M5VQ29"/>
<organism evidence="1 2">
    <name type="scientific">Pseudomonas syringae pv. avii</name>
    <dbReference type="NCBI Taxonomy" id="663959"/>
    <lineage>
        <taxon>Bacteria</taxon>
        <taxon>Pseudomonadati</taxon>
        <taxon>Pseudomonadota</taxon>
        <taxon>Gammaproteobacteria</taxon>
        <taxon>Pseudomonadales</taxon>
        <taxon>Pseudomonadaceae</taxon>
        <taxon>Pseudomonas</taxon>
        <taxon>Pseudomonas syringae</taxon>
    </lineage>
</organism>
<reference evidence="1 2" key="1">
    <citation type="submission" date="2018-08" db="EMBL/GenBank/DDBJ databases">
        <title>Recombination of ecologically and evolutionarily significant loci maintains genetic cohesion in the Pseudomonas syringae species complex.</title>
        <authorList>
            <person name="Dillon M."/>
            <person name="Thakur S."/>
            <person name="Almeida R.N.D."/>
            <person name="Weir B.S."/>
            <person name="Guttman D.S."/>
        </authorList>
    </citation>
    <scope>NUCLEOTIDE SEQUENCE [LARGE SCALE GENOMIC DNA]</scope>
    <source>
        <strain evidence="1 2">ICMP 14479</strain>
    </source>
</reference>
<proteinExistence type="predicted"/>
<protein>
    <submittedName>
        <fullName evidence="1">Uncharacterized protein</fullName>
    </submittedName>
</protein>
<dbReference type="Proteomes" id="UP000280395">
    <property type="component" value="Unassembled WGS sequence"/>
</dbReference>
<sequence>MTTAHVILLIGRIEGCEQIAFLHFAADVHIASGNAPCHSKTQHALITRLDIASETPEILHRFGLCFNEHYRSYGLGRCFFLATATQQKAAQQQA</sequence>
<name>A0A3M5VQ29_PSESX</name>
<evidence type="ECO:0000313" key="1">
    <source>
        <dbReference type="EMBL" id="RMU59625.1"/>
    </source>
</evidence>
<evidence type="ECO:0000313" key="2">
    <source>
        <dbReference type="Proteomes" id="UP000280395"/>
    </source>
</evidence>